<name>A0A1M6D1D7_9ACTN</name>
<feature type="region of interest" description="Disordered" evidence="1">
    <location>
        <begin position="1"/>
        <end position="87"/>
    </location>
</feature>
<keyword evidence="3" id="KW-1185">Reference proteome</keyword>
<sequence>MRPHSDRPPPDPAPAAVTTGLAPARWGLPINPHPRTTPRPPPALLPGFSGATGFTGFTGSTDRSDRQPETAPPEGPASQEAMDESGEWTELAALVRRWHHHRKNHR</sequence>
<dbReference type="STRING" id="758803.SAMN05421803_101885"/>
<dbReference type="AlphaFoldDB" id="A0A1M6D1D7"/>
<reference evidence="2 3" key="1">
    <citation type="submission" date="2016-11" db="EMBL/GenBank/DDBJ databases">
        <authorList>
            <person name="Jaros S."/>
            <person name="Januszkiewicz K."/>
            <person name="Wedrychowicz H."/>
        </authorList>
    </citation>
    <scope>NUCLEOTIDE SEQUENCE [LARGE SCALE GENOMIC DNA]</scope>
    <source>
        <strain evidence="2 3">CGMCC 4.5723</strain>
    </source>
</reference>
<dbReference type="RefSeq" id="WP_143173254.1">
    <property type="nucleotide sequence ID" value="NZ_FQZK01000001.1"/>
</dbReference>
<proteinExistence type="predicted"/>
<protein>
    <submittedName>
        <fullName evidence="2">Uncharacterized protein</fullName>
    </submittedName>
</protein>
<evidence type="ECO:0000313" key="2">
    <source>
        <dbReference type="EMBL" id="SHI66874.1"/>
    </source>
</evidence>
<organism evidence="2 3">
    <name type="scientific">Nocardiopsis flavescens</name>
    <dbReference type="NCBI Taxonomy" id="758803"/>
    <lineage>
        <taxon>Bacteria</taxon>
        <taxon>Bacillati</taxon>
        <taxon>Actinomycetota</taxon>
        <taxon>Actinomycetes</taxon>
        <taxon>Streptosporangiales</taxon>
        <taxon>Nocardiopsidaceae</taxon>
        <taxon>Nocardiopsis</taxon>
    </lineage>
</organism>
<accession>A0A1M6D1D7</accession>
<evidence type="ECO:0000256" key="1">
    <source>
        <dbReference type="SAM" id="MobiDB-lite"/>
    </source>
</evidence>
<gene>
    <name evidence="2" type="ORF">SAMN05421803_101885</name>
</gene>
<evidence type="ECO:0000313" key="3">
    <source>
        <dbReference type="Proteomes" id="UP000184452"/>
    </source>
</evidence>
<dbReference type="Proteomes" id="UP000184452">
    <property type="component" value="Unassembled WGS sequence"/>
</dbReference>
<feature type="compositionally biased region" description="Pro residues" evidence="1">
    <location>
        <begin position="31"/>
        <end position="44"/>
    </location>
</feature>
<dbReference type="EMBL" id="FQZK01000001">
    <property type="protein sequence ID" value="SHI66874.1"/>
    <property type="molecule type" value="Genomic_DNA"/>
</dbReference>
<feature type="compositionally biased region" description="Low complexity" evidence="1">
    <location>
        <begin position="45"/>
        <end position="61"/>
    </location>
</feature>